<keyword evidence="1" id="KW-0812">Transmembrane</keyword>
<gene>
    <name evidence="2" type="ORF">EYZ11_006769</name>
</gene>
<feature type="transmembrane region" description="Helical" evidence="1">
    <location>
        <begin position="23"/>
        <end position="48"/>
    </location>
</feature>
<keyword evidence="1" id="KW-1133">Transmembrane helix</keyword>
<reference evidence="2 3" key="1">
    <citation type="submission" date="2019-03" db="EMBL/GenBank/DDBJ databases">
        <title>The genome sequence of a newly discovered highly antifungal drug resistant Aspergillus species, Aspergillus tanneri NIH 1004.</title>
        <authorList>
            <person name="Mounaud S."/>
            <person name="Singh I."/>
            <person name="Joardar V."/>
            <person name="Pakala S."/>
            <person name="Pakala S."/>
            <person name="Venepally P."/>
            <person name="Hoover J."/>
            <person name="Nierman W."/>
            <person name="Chung J."/>
            <person name="Losada L."/>
        </authorList>
    </citation>
    <scope>NUCLEOTIDE SEQUENCE [LARGE SCALE GENOMIC DNA]</scope>
    <source>
        <strain evidence="2 3">NIH1004</strain>
    </source>
</reference>
<keyword evidence="3" id="KW-1185">Reference proteome</keyword>
<dbReference type="VEuPathDB" id="FungiDB:EYZ11_006769"/>
<organism evidence="2 3">
    <name type="scientific">Aspergillus tanneri</name>
    <dbReference type="NCBI Taxonomy" id="1220188"/>
    <lineage>
        <taxon>Eukaryota</taxon>
        <taxon>Fungi</taxon>
        <taxon>Dikarya</taxon>
        <taxon>Ascomycota</taxon>
        <taxon>Pezizomycotina</taxon>
        <taxon>Eurotiomycetes</taxon>
        <taxon>Eurotiomycetidae</taxon>
        <taxon>Eurotiales</taxon>
        <taxon>Aspergillaceae</taxon>
        <taxon>Aspergillus</taxon>
        <taxon>Aspergillus subgen. Circumdati</taxon>
    </lineage>
</organism>
<name>A0A4S3JKD0_9EURO</name>
<evidence type="ECO:0000313" key="3">
    <source>
        <dbReference type="Proteomes" id="UP000308092"/>
    </source>
</evidence>
<comment type="caution">
    <text evidence="2">The sequence shown here is derived from an EMBL/GenBank/DDBJ whole genome shotgun (WGS) entry which is preliminary data.</text>
</comment>
<keyword evidence="1" id="KW-0472">Membrane</keyword>
<dbReference type="Proteomes" id="UP000308092">
    <property type="component" value="Unassembled WGS sequence"/>
</dbReference>
<feature type="transmembrane region" description="Helical" evidence="1">
    <location>
        <begin position="93"/>
        <end position="113"/>
    </location>
</feature>
<dbReference type="EMBL" id="SOSA01000246">
    <property type="protein sequence ID" value="THC93761.1"/>
    <property type="molecule type" value="Genomic_DNA"/>
</dbReference>
<evidence type="ECO:0000256" key="1">
    <source>
        <dbReference type="SAM" id="Phobius"/>
    </source>
</evidence>
<accession>A0A4S3JKD0</accession>
<sequence>MEATQMGIAKETTLMESNLYRGMAGLVPVLGSEFLVIALCIKALVYLGELQYVSRWSRQETQDVPPRGLSEHCNYRLRSCAYILKEKDARKRLITLATSAVFLILVLALYLVFAVSNSILGRELHILLVFMILILAIVFCHSLIRLAMVILRSPTNQIPRRAGPTGYAQPERPIQVVLAGDEVLTESNSNNREKVVAPPPAYGLWRSSVRVERNARPLWNHINKAEPTSSNKIATPRPPSYTSDNGIDYVVEAQPRSFTRCHIAEEPEHR</sequence>
<evidence type="ECO:0000313" key="2">
    <source>
        <dbReference type="EMBL" id="THC93761.1"/>
    </source>
</evidence>
<protein>
    <submittedName>
        <fullName evidence="2">Uncharacterized protein</fullName>
    </submittedName>
</protein>
<dbReference type="AlphaFoldDB" id="A0A4S3JKD0"/>
<feature type="transmembrane region" description="Helical" evidence="1">
    <location>
        <begin position="125"/>
        <end position="151"/>
    </location>
</feature>
<proteinExistence type="predicted"/>